<dbReference type="PANTHER" id="PTHR42109">
    <property type="entry name" value="UNPLACED GENOMIC SCAFFOLD UM_SCAF_CONTIG_1.265, WHOLE GENOME SHOTGUN SEQUENCE"/>
    <property type="match status" value="1"/>
</dbReference>
<dbReference type="RefSeq" id="XP_070880583.1">
    <property type="nucleotide sequence ID" value="XM_071027488.1"/>
</dbReference>
<evidence type="ECO:0000313" key="5">
    <source>
        <dbReference type="Proteomes" id="UP001610432"/>
    </source>
</evidence>
<feature type="domain" description="DUF7702" evidence="3">
    <location>
        <begin position="6"/>
        <end position="93"/>
    </location>
</feature>
<dbReference type="Pfam" id="PF24800">
    <property type="entry name" value="DUF7702"/>
    <property type="match status" value="2"/>
</dbReference>
<name>A0ABR4L832_9EURO</name>
<feature type="transmembrane region" description="Helical" evidence="2">
    <location>
        <begin position="40"/>
        <end position="59"/>
    </location>
</feature>
<evidence type="ECO:0000313" key="4">
    <source>
        <dbReference type="EMBL" id="KAL2860689.1"/>
    </source>
</evidence>
<accession>A0ABR4L832</accession>
<feature type="transmembrane region" description="Helical" evidence="2">
    <location>
        <begin position="140"/>
        <end position="160"/>
    </location>
</feature>
<comment type="caution">
    <text evidence="4">The sequence shown here is derived from an EMBL/GenBank/DDBJ whole genome shotgun (WGS) entry which is preliminary data.</text>
</comment>
<keyword evidence="5" id="KW-1185">Reference proteome</keyword>
<feature type="domain" description="DUF7702" evidence="3">
    <location>
        <begin position="139"/>
        <end position="288"/>
    </location>
</feature>
<evidence type="ECO:0000259" key="3">
    <source>
        <dbReference type="Pfam" id="PF24800"/>
    </source>
</evidence>
<evidence type="ECO:0000256" key="2">
    <source>
        <dbReference type="SAM" id="Phobius"/>
    </source>
</evidence>
<proteinExistence type="predicted"/>
<feature type="transmembrane region" description="Helical" evidence="2">
    <location>
        <begin position="71"/>
        <end position="92"/>
    </location>
</feature>
<dbReference type="Proteomes" id="UP001610432">
    <property type="component" value="Unassembled WGS sequence"/>
</dbReference>
<keyword evidence="2" id="KW-1133">Transmembrane helix</keyword>
<feature type="transmembrane region" description="Helical" evidence="2">
    <location>
        <begin position="226"/>
        <end position="245"/>
    </location>
</feature>
<feature type="transmembrane region" description="Helical" evidence="2">
    <location>
        <begin position="185"/>
        <end position="205"/>
    </location>
</feature>
<protein>
    <recommendedName>
        <fullName evidence="3">DUF7702 domain-containing protein</fullName>
    </recommendedName>
</protein>
<gene>
    <name evidence="4" type="ORF">BJX67DRAFT_330051</name>
</gene>
<dbReference type="GeneID" id="98142560"/>
<dbReference type="InterPro" id="IPR056119">
    <property type="entry name" value="DUF7702"/>
</dbReference>
<keyword evidence="2" id="KW-0472">Membrane</keyword>
<keyword evidence="2" id="KW-0812">Transmembrane</keyword>
<feature type="region of interest" description="Disordered" evidence="1">
    <location>
        <begin position="96"/>
        <end position="117"/>
    </location>
</feature>
<feature type="transmembrane region" description="Helical" evidence="2">
    <location>
        <begin position="265"/>
        <end position="291"/>
    </location>
</feature>
<dbReference type="EMBL" id="JBFXLQ010000089">
    <property type="protein sequence ID" value="KAL2860689.1"/>
    <property type="molecule type" value="Genomic_DNA"/>
</dbReference>
<dbReference type="PANTHER" id="PTHR42109:SF2">
    <property type="entry name" value="INTEGRAL MEMBRANE PROTEIN"/>
    <property type="match status" value="1"/>
</dbReference>
<sequence>MTTNGHEILACLELVLYGTLIVPATLCTFHYLFKKQTAWLYLHAFIIAKIAGPAIYLSISKKSNPSTGLQMASQILYSIALGPLLSATLSFVNTSPSTSSHSGPKDQEHNPNPASTSQATYAPLPLSLAQTTKGAPLNGLLRLVHPIIIVGLVLGIIGGIDRSPNSSTGLIDADKFDRGATFQKVSSALFLVALVGIAVGVASLWKGGRRATLATVSHCIISAMPLILPLLFLRVLYSILAAANLDTTRHMGHTTRFNILNGSWVVYLFLGFIPQGAVMVAYTGCGVVAWLQGRREGRY</sequence>
<evidence type="ECO:0000256" key="1">
    <source>
        <dbReference type="SAM" id="MobiDB-lite"/>
    </source>
</evidence>
<reference evidence="4 5" key="1">
    <citation type="submission" date="2024-07" db="EMBL/GenBank/DDBJ databases">
        <title>Section-level genome sequencing and comparative genomics of Aspergillus sections Usti and Cavernicolus.</title>
        <authorList>
            <consortium name="Lawrence Berkeley National Laboratory"/>
            <person name="Nybo J.L."/>
            <person name="Vesth T.C."/>
            <person name="Theobald S."/>
            <person name="Frisvad J.C."/>
            <person name="Larsen T.O."/>
            <person name="Kjaerboelling I."/>
            <person name="Rothschild-Mancinelli K."/>
            <person name="Lyhne E.K."/>
            <person name="Kogle M.E."/>
            <person name="Barry K."/>
            <person name="Clum A."/>
            <person name="Na H."/>
            <person name="Ledsgaard L."/>
            <person name="Lin J."/>
            <person name="Lipzen A."/>
            <person name="Kuo A."/>
            <person name="Riley R."/>
            <person name="Mondo S."/>
            <person name="Labutti K."/>
            <person name="Haridas S."/>
            <person name="Pangalinan J."/>
            <person name="Salamov A.A."/>
            <person name="Simmons B.A."/>
            <person name="Magnuson J.K."/>
            <person name="Chen J."/>
            <person name="Drula E."/>
            <person name="Henrissat B."/>
            <person name="Wiebenga A."/>
            <person name="Lubbers R.J."/>
            <person name="Gomes A.C."/>
            <person name="Macurrencykelacurrency M.R."/>
            <person name="Stajich J."/>
            <person name="Grigoriev I.V."/>
            <person name="Mortensen U.H."/>
            <person name="De Vries R.P."/>
            <person name="Baker S.E."/>
            <person name="Andersen M.R."/>
        </authorList>
    </citation>
    <scope>NUCLEOTIDE SEQUENCE [LARGE SCALE GENOMIC DNA]</scope>
    <source>
        <strain evidence="4 5">CBS 449.75</strain>
    </source>
</reference>
<organism evidence="4 5">
    <name type="scientific">Aspergillus lucknowensis</name>
    <dbReference type="NCBI Taxonomy" id="176173"/>
    <lineage>
        <taxon>Eukaryota</taxon>
        <taxon>Fungi</taxon>
        <taxon>Dikarya</taxon>
        <taxon>Ascomycota</taxon>
        <taxon>Pezizomycotina</taxon>
        <taxon>Eurotiomycetes</taxon>
        <taxon>Eurotiomycetidae</taxon>
        <taxon>Eurotiales</taxon>
        <taxon>Aspergillaceae</taxon>
        <taxon>Aspergillus</taxon>
        <taxon>Aspergillus subgen. Nidulantes</taxon>
    </lineage>
</organism>
<feature type="transmembrane region" description="Helical" evidence="2">
    <location>
        <begin position="14"/>
        <end position="33"/>
    </location>
</feature>